<evidence type="ECO:0000256" key="2">
    <source>
        <dbReference type="SAM" id="MobiDB-lite"/>
    </source>
</evidence>
<dbReference type="Proteomes" id="UP001165121">
    <property type="component" value="Unassembled WGS sequence"/>
</dbReference>
<reference evidence="3" key="1">
    <citation type="submission" date="2023-04" db="EMBL/GenBank/DDBJ databases">
        <title>Phytophthora fragariaefolia NBRC 109709.</title>
        <authorList>
            <person name="Ichikawa N."/>
            <person name="Sato H."/>
            <person name="Tonouchi N."/>
        </authorList>
    </citation>
    <scope>NUCLEOTIDE SEQUENCE</scope>
    <source>
        <strain evidence="3">NBRC 109709</strain>
    </source>
</reference>
<keyword evidence="1" id="KW-0175">Coiled coil</keyword>
<dbReference type="OrthoDB" id="90303at2759"/>
<protein>
    <submittedName>
        <fullName evidence="3">Unnamed protein product</fullName>
    </submittedName>
</protein>
<gene>
    <name evidence="3" type="ORF">Pfra01_000511200</name>
</gene>
<dbReference type="EMBL" id="BSXT01000409">
    <property type="protein sequence ID" value="GMF26692.1"/>
    <property type="molecule type" value="Genomic_DNA"/>
</dbReference>
<sequence length="913" mass="102918">MSFLEQEDLDAMLAEALAFIDECEGGGRTRRPRAGKKPSTAGAGSPRKTPKANKTHRRVGDQCYSTQLQQRKRAELHALRDQALDLEQQVQLLLQRRRQRSAVKNPKTHQEDDGGEWFQRTVGEFQRRQQAERTNRKLKEIWANQEKVNAAFRHLVQRRSLLYVSWVVFEDEQAERSETSVEDQTMVIISQLEKGVERLYLDSNSVFPPDLPATISCNTRVTHSSDSNGNCIEIVTTTPVSCPLRVAADVVWKDLNVKSQDPERIYSFVRWTFMLETFVVAVLVKAALCSLLAATTDPRAQAELAGEKLPGRAAQPVGRFGDRRLPVHAQVRGARPRRGDQAQHPDAAAHGAQIPRPLLDHHLALSIRPHTRLGDAHVLPALRRGFGELPVERGRGAHARLHSQLAQREGAKGPPNAAERPDRGRMSSRQPDRPHVGVGGSFSFRVARDVYMYMLKCYDSEVCVDLIRSQKTDIYFVSGDRREERKKKKTMTPPRTRAETKRQRNSSTGDAAYGSEYSEQLYAALTAGALWFMGVKDMVQLLGTCRTLRHDRSLGVVALSNCSVGVHLLHGCNGDWMDLSLERQQDPTAGAREESGFWSECREHTHVAWKREINGRLMEDTSPLDYSRGQAAQLLSLIGRLETRLKPFYSRAYVATPFGEFCRARPVVVPLPAPTDKEVKAEWTMEDARAALNAMWDRMGDDFAASTTEYVRVSELGMHWESISVGKRDAKKKCNFCDSAKKAVREYRREAKSLMDEFSRVLKAKQVQWRAEGLDDDEMHERRSELKAEMFPEDSYPDANAAESTVDDILAHICEHDKFPVVPFEGMASGLERKNDDIFNALALECQDLCETFYQPLKQNLAAAVAFSGQRVHRPWMDTGEDAASIRRELVAGLTSNGFLVGAYVMKAVEDYM</sequence>
<feature type="coiled-coil region" evidence="1">
    <location>
        <begin position="69"/>
        <end position="96"/>
    </location>
</feature>
<name>A0A9W6X1D2_9STRA</name>
<comment type="caution">
    <text evidence="3">The sequence shown here is derived from an EMBL/GenBank/DDBJ whole genome shotgun (WGS) entry which is preliminary data.</text>
</comment>
<keyword evidence="4" id="KW-1185">Reference proteome</keyword>
<feature type="region of interest" description="Disordered" evidence="2">
    <location>
        <begin position="398"/>
        <end position="439"/>
    </location>
</feature>
<proteinExistence type="predicted"/>
<evidence type="ECO:0000313" key="3">
    <source>
        <dbReference type="EMBL" id="GMF26692.1"/>
    </source>
</evidence>
<evidence type="ECO:0000256" key="1">
    <source>
        <dbReference type="SAM" id="Coils"/>
    </source>
</evidence>
<feature type="compositionally biased region" description="Basic and acidic residues" evidence="2">
    <location>
        <begin position="419"/>
        <end position="435"/>
    </location>
</feature>
<organism evidence="3 4">
    <name type="scientific">Phytophthora fragariaefolia</name>
    <dbReference type="NCBI Taxonomy" id="1490495"/>
    <lineage>
        <taxon>Eukaryota</taxon>
        <taxon>Sar</taxon>
        <taxon>Stramenopiles</taxon>
        <taxon>Oomycota</taxon>
        <taxon>Peronosporomycetes</taxon>
        <taxon>Peronosporales</taxon>
        <taxon>Peronosporaceae</taxon>
        <taxon>Phytophthora</taxon>
    </lineage>
</organism>
<feature type="compositionally biased region" description="Basic residues" evidence="2">
    <location>
        <begin position="48"/>
        <end position="57"/>
    </location>
</feature>
<feature type="region of interest" description="Disordered" evidence="2">
    <location>
        <begin position="482"/>
        <end position="510"/>
    </location>
</feature>
<accession>A0A9W6X1D2</accession>
<dbReference type="AlphaFoldDB" id="A0A9W6X1D2"/>
<evidence type="ECO:0000313" key="4">
    <source>
        <dbReference type="Proteomes" id="UP001165121"/>
    </source>
</evidence>
<feature type="region of interest" description="Disordered" evidence="2">
    <location>
        <begin position="24"/>
        <end position="60"/>
    </location>
</feature>